<keyword evidence="1" id="KW-1133">Transmembrane helix</keyword>
<keyword evidence="1" id="KW-0472">Membrane</keyword>
<organism evidence="2 3">
    <name type="scientific">Oceanobacillus indicireducens</name>
    <dbReference type="NCBI Taxonomy" id="1004261"/>
    <lineage>
        <taxon>Bacteria</taxon>
        <taxon>Bacillati</taxon>
        <taxon>Bacillota</taxon>
        <taxon>Bacilli</taxon>
        <taxon>Bacillales</taxon>
        <taxon>Bacillaceae</taxon>
        <taxon>Oceanobacillus</taxon>
    </lineage>
</organism>
<evidence type="ECO:0000313" key="2">
    <source>
        <dbReference type="EMBL" id="GGN51186.1"/>
    </source>
</evidence>
<comment type="caution">
    <text evidence="2">The sequence shown here is derived from an EMBL/GenBank/DDBJ whole genome shotgun (WGS) entry which is preliminary data.</text>
</comment>
<evidence type="ECO:0008006" key="4">
    <source>
        <dbReference type="Google" id="ProtNLM"/>
    </source>
</evidence>
<protein>
    <recommendedName>
        <fullName evidence="4">HXXEE domain-containing protein</fullName>
    </recommendedName>
</protein>
<dbReference type="Pfam" id="PF13787">
    <property type="entry name" value="HXXEE"/>
    <property type="match status" value="1"/>
</dbReference>
<gene>
    <name evidence="2" type="ORF">GCM10007971_05480</name>
</gene>
<proteinExistence type="predicted"/>
<accession>A0A918CYZ6</accession>
<feature type="transmembrane region" description="Helical" evidence="1">
    <location>
        <begin position="59"/>
        <end position="77"/>
    </location>
</feature>
<feature type="transmembrane region" description="Helical" evidence="1">
    <location>
        <begin position="114"/>
        <end position="132"/>
    </location>
</feature>
<reference evidence="2" key="1">
    <citation type="journal article" date="2014" name="Int. J. Syst. Evol. Microbiol.">
        <title>Complete genome sequence of Corynebacterium casei LMG S-19264T (=DSM 44701T), isolated from a smear-ripened cheese.</title>
        <authorList>
            <consortium name="US DOE Joint Genome Institute (JGI-PGF)"/>
            <person name="Walter F."/>
            <person name="Albersmeier A."/>
            <person name="Kalinowski J."/>
            <person name="Ruckert C."/>
        </authorList>
    </citation>
    <scope>NUCLEOTIDE SEQUENCE</scope>
    <source>
        <strain evidence="2">JCM 17251</strain>
    </source>
</reference>
<feature type="transmembrane region" description="Helical" evidence="1">
    <location>
        <begin position="6"/>
        <end position="29"/>
    </location>
</feature>
<dbReference type="InterPro" id="IPR025671">
    <property type="entry name" value="HXXEE"/>
</dbReference>
<name>A0A918CYZ6_9BACI</name>
<feature type="transmembrane region" description="Helical" evidence="1">
    <location>
        <begin position="138"/>
        <end position="159"/>
    </location>
</feature>
<feature type="transmembrane region" description="Helical" evidence="1">
    <location>
        <begin position="83"/>
        <end position="102"/>
    </location>
</feature>
<keyword evidence="3" id="KW-1185">Reference proteome</keyword>
<reference evidence="2" key="2">
    <citation type="submission" date="2020-09" db="EMBL/GenBank/DDBJ databases">
        <authorList>
            <person name="Sun Q."/>
            <person name="Ohkuma M."/>
        </authorList>
    </citation>
    <scope>NUCLEOTIDE SEQUENCE</scope>
    <source>
        <strain evidence="2">JCM 17251</strain>
    </source>
</reference>
<dbReference type="Proteomes" id="UP000624041">
    <property type="component" value="Unassembled WGS sequence"/>
</dbReference>
<dbReference type="AlphaFoldDB" id="A0A918CYZ6"/>
<sequence>MDIHLFVLIFTIIFMLHNLEEIMTIEKWFNKTYPRIRKRIPAFVEEELRKFETMNAARFSFVVFLLSIPVAILIVITTITEHYLLFLGLNLLFALNIFTYPVQSLYLRSYTPGLWTSVSLIIPYYIILSYHISNTGLLTFNNLLGAVVILILFIPIFLLSHKAAEKWN</sequence>
<keyword evidence="1" id="KW-0812">Transmembrane</keyword>
<dbReference type="EMBL" id="BMOS01000002">
    <property type="protein sequence ID" value="GGN51186.1"/>
    <property type="molecule type" value="Genomic_DNA"/>
</dbReference>
<dbReference type="RefSeq" id="WP_188855910.1">
    <property type="nucleotide sequence ID" value="NZ_BMOS01000002.1"/>
</dbReference>
<evidence type="ECO:0000256" key="1">
    <source>
        <dbReference type="SAM" id="Phobius"/>
    </source>
</evidence>
<evidence type="ECO:0000313" key="3">
    <source>
        <dbReference type="Proteomes" id="UP000624041"/>
    </source>
</evidence>